<accession>A0A5C6M4R2</accession>
<name>A0A5C6M4R2_9PLAN</name>
<dbReference type="Proteomes" id="UP000321083">
    <property type="component" value="Unassembled WGS sequence"/>
</dbReference>
<organism evidence="1 2">
    <name type="scientific">Planctomyces bekefii</name>
    <dbReference type="NCBI Taxonomy" id="1653850"/>
    <lineage>
        <taxon>Bacteria</taxon>
        <taxon>Pseudomonadati</taxon>
        <taxon>Planctomycetota</taxon>
        <taxon>Planctomycetia</taxon>
        <taxon>Planctomycetales</taxon>
        <taxon>Planctomycetaceae</taxon>
        <taxon>Planctomyces</taxon>
    </lineage>
</organism>
<feature type="non-terminal residue" evidence="1">
    <location>
        <position position="1"/>
    </location>
</feature>
<comment type="caution">
    <text evidence="1">The sequence shown here is derived from an EMBL/GenBank/DDBJ whole genome shotgun (WGS) entry which is preliminary data.</text>
</comment>
<dbReference type="Gene3D" id="2.60.40.1080">
    <property type="match status" value="1"/>
</dbReference>
<protein>
    <submittedName>
        <fullName evidence="1">Uncharacterized protein</fullName>
    </submittedName>
</protein>
<dbReference type="EMBL" id="SRHE01000325">
    <property type="protein sequence ID" value="TWW09277.1"/>
    <property type="molecule type" value="Genomic_DNA"/>
</dbReference>
<reference evidence="1 2" key="1">
    <citation type="submission" date="2019-08" db="EMBL/GenBank/DDBJ databases">
        <title>100 year-old enigma solved: identification of Planctomyces bekefii, the type genus and species of the phylum Planctomycetes.</title>
        <authorList>
            <person name="Svetlana D.N."/>
            <person name="Overmann J."/>
        </authorList>
    </citation>
    <scope>NUCLEOTIDE SEQUENCE [LARGE SCALE GENOMIC DNA]</scope>
    <source>
        <strain evidence="1">Phe10_nw2017</strain>
    </source>
</reference>
<keyword evidence="2" id="KW-1185">Reference proteome</keyword>
<sequence length="100" mass="10065">LGLSSELLAEPPGLGPAGDLQRIEFEAAGPTTLVGRNARRQLLVTGVYASGQRHDLTHGVAYIVSAPAVLGVDAVGLVTPLADGVSRVTATEPGGAHGDD</sequence>
<dbReference type="AlphaFoldDB" id="A0A5C6M4R2"/>
<gene>
    <name evidence="1" type="ORF">E3A20_15970</name>
</gene>
<evidence type="ECO:0000313" key="2">
    <source>
        <dbReference type="Proteomes" id="UP000321083"/>
    </source>
</evidence>
<evidence type="ECO:0000313" key="1">
    <source>
        <dbReference type="EMBL" id="TWW09277.1"/>
    </source>
</evidence>
<reference evidence="1 2" key="2">
    <citation type="submission" date="2019-08" db="EMBL/GenBank/DDBJ databases">
        <authorList>
            <person name="Henke P."/>
        </authorList>
    </citation>
    <scope>NUCLEOTIDE SEQUENCE [LARGE SCALE GENOMIC DNA]</scope>
    <source>
        <strain evidence="1">Phe10_nw2017</strain>
    </source>
</reference>
<proteinExistence type="predicted"/>